<feature type="compositionally biased region" description="Low complexity" evidence="2">
    <location>
        <begin position="128"/>
        <end position="137"/>
    </location>
</feature>
<gene>
    <name evidence="4" type="ORF">QQZ08_006859</name>
</gene>
<dbReference type="EMBL" id="JAZAVK010000063">
    <property type="protein sequence ID" value="KAK7426681.1"/>
    <property type="molecule type" value="Genomic_DNA"/>
</dbReference>
<evidence type="ECO:0000256" key="2">
    <source>
        <dbReference type="SAM" id="MobiDB-lite"/>
    </source>
</evidence>
<organism evidence="4 5">
    <name type="scientific">Neonectria magnoliae</name>
    <dbReference type="NCBI Taxonomy" id="2732573"/>
    <lineage>
        <taxon>Eukaryota</taxon>
        <taxon>Fungi</taxon>
        <taxon>Dikarya</taxon>
        <taxon>Ascomycota</taxon>
        <taxon>Pezizomycotina</taxon>
        <taxon>Sordariomycetes</taxon>
        <taxon>Hypocreomycetidae</taxon>
        <taxon>Hypocreales</taxon>
        <taxon>Nectriaceae</taxon>
        <taxon>Neonectria</taxon>
    </lineage>
</organism>
<keyword evidence="5" id="KW-1185">Reference proteome</keyword>
<comment type="subunit">
    <text evidence="1">Component of the NuA4 histone acetyltransferase complex.</text>
</comment>
<feature type="domain" description="Chromo" evidence="3">
    <location>
        <begin position="207"/>
        <end position="271"/>
    </location>
</feature>
<dbReference type="SUPFAM" id="SSF54160">
    <property type="entry name" value="Chromo domain-like"/>
    <property type="match status" value="2"/>
</dbReference>
<feature type="compositionally biased region" description="Basic and acidic residues" evidence="2">
    <location>
        <begin position="107"/>
        <end position="120"/>
    </location>
</feature>
<comment type="caution">
    <text evidence="4">The sequence shown here is derived from an EMBL/GenBank/DDBJ whole genome shotgun (WGS) entry which is preliminary data.</text>
</comment>
<accession>A0ABR1I034</accession>
<dbReference type="InterPro" id="IPR000953">
    <property type="entry name" value="Chromo/chromo_shadow_dom"/>
</dbReference>
<dbReference type="Proteomes" id="UP001498421">
    <property type="component" value="Unassembled WGS sequence"/>
</dbReference>
<dbReference type="SMART" id="SM00298">
    <property type="entry name" value="CHROMO"/>
    <property type="match status" value="2"/>
</dbReference>
<evidence type="ECO:0000313" key="4">
    <source>
        <dbReference type="EMBL" id="KAK7426681.1"/>
    </source>
</evidence>
<evidence type="ECO:0000256" key="1">
    <source>
        <dbReference type="ARBA" id="ARBA00011353"/>
    </source>
</evidence>
<evidence type="ECO:0000259" key="3">
    <source>
        <dbReference type="PROSITE" id="PS50013"/>
    </source>
</evidence>
<feature type="region of interest" description="Disordered" evidence="2">
    <location>
        <begin position="262"/>
        <end position="295"/>
    </location>
</feature>
<dbReference type="CDD" id="cd00024">
    <property type="entry name" value="CD_CSD"/>
    <property type="match status" value="2"/>
</dbReference>
<dbReference type="Pfam" id="PF00385">
    <property type="entry name" value="Chromo"/>
    <property type="match status" value="1"/>
</dbReference>
<proteinExistence type="predicted"/>
<evidence type="ECO:0000313" key="5">
    <source>
        <dbReference type="Proteomes" id="UP001498421"/>
    </source>
</evidence>
<sequence length="295" mass="32405">MLPPRPPTGTALPQAPVNCLRTGAIASVASDGTSADSDVMLLDLYDVPASPARRQDKRDVVDSPSESSRAALSRDSDSTRDAGVTPVDTTPKKKDPANGFVNSPRADTSEKKTPKKKAEEAIPDAEEASAGSSSAAVNADSAELEVESFEAHRVDESQATVDILVRWVNGEKTWESEWNLQHQVPTLVFKYWDQLDGREAATGLDIYHVFRILKRATPPKAKKNRYMYQVQWVGYRRTEATWEHESKIKEIAPDELIKFEAKNGAASDAPPQKRVGGRGPGRPRKKLKVSAEQDD</sequence>
<dbReference type="InterPro" id="IPR016197">
    <property type="entry name" value="Chromo-like_dom_sf"/>
</dbReference>
<name>A0ABR1I034_9HYPO</name>
<dbReference type="InterPro" id="IPR023780">
    <property type="entry name" value="Chromo_domain"/>
</dbReference>
<dbReference type="PROSITE" id="PS50013">
    <property type="entry name" value="CHROMO_2"/>
    <property type="match status" value="1"/>
</dbReference>
<dbReference type="Gene3D" id="2.40.50.40">
    <property type="match status" value="2"/>
</dbReference>
<protein>
    <recommendedName>
        <fullName evidence="3">Chromo domain-containing protein</fullName>
    </recommendedName>
</protein>
<feature type="region of interest" description="Disordered" evidence="2">
    <location>
        <begin position="46"/>
        <end position="137"/>
    </location>
</feature>
<reference evidence="4 5" key="1">
    <citation type="journal article" date="2025" name="Microbiol. Resour. Announc.">
        <title>Draft genome sequences for Neonectria magnoliae and Neonectria punicea, canker pathogens of Liriodendron tulipifera and Acer saccharum in West Virginia.</title>
        <authorList>
            <person name="Petronek H.M."/>
            <person name="Kasson M.T."/>
            <person name="Metheny A.M."/>
            <person name="Stauder C.M."/>
            <person name="Lovett B."/>
            <person name="Lynch S.C."/>
            <person name="Garnas J.R."/>
            <person name="Kasson L.R."/>
            <person name="Stajich J.E."/>
        </authorList>
    </citation>
    <scope>NUCLEOTIDE SEQUENCE [LARGE SCALE GENOMIC DNA]</scope>
    <source>
        <strain evidence="4 5">NRRL 64651</strain>
    </source>
</reference>